<evidence type="ECO:0000256" key="4">
    <source>
        <dbReference type="ARBA" id="ARBA00022692"/>
    </source>
</evidence>
<evidence type="ECO:0000256" key="5">
    <source>
        <dbReference type="ARBA" id="ARBA00022989"/>
    </source>
</evidence>
<comment type="subcellular location">
    <subcellularLocation>
        <location evidence="1">Cell membrane</location>
        <topology evidence="1">Multi-pass membrane protein</topology>
    </subcellularLocation>
</comment>
<keyword evidence="6 7" id="KW-0472">Membrane</keyword>
<proteinExistence type="inferred from homology"/>
<dbReference type="GO" id="GO:0005886">
    <property type="term" value="C:plasma membrane"/>
    <property type="evidence" value="ECO:0007669"/>
    <property type="project" value="UniProtKB-SubCell"/>
</dbReference>
<dbReference type="InterPro" id="IPR003688">
    <property type="entry name" value="TraG/VirD4"/>
</dbReference>
<organism evidence="8 9">
    <name type="scientific">Mucilaginibacter paludis DSM 18603</name>
    <dbReference type="NCBI Taxonomy" id="714943"/>
    <lineage>
        <taxon>Bacteria</taxon>
        <taxon>Pseudomonadati</taxon>
        <taxon>Bacteroidota</taxon>
        <taxon>Sphingobacteriia</taxon>
        <taxon>Sphingobacteriales</taxon>
        <taxon>Sphingobacteriaceae</taxon>
        <taxon>Mucilaginibacter</taxon>
    </lineage>
</organism>
<evidence type="ECO:0000256" key="3">
    <source>
        <dbReference type="ARBA" id="ARBA00022475"/>
    </source>
</evidence>
<evidence type="ECO:0000313" key="8">
    <source>
        <dbReference type="EMBL" id="EHQ29822.1"/>
    </source>
</evidence>
<dbReference type="Gene3D" id="3.40.50.300">
    <property type="entry name" value="P-loop containing nucleotide triphosphate hydrolases"/>
    <property type="match status" value="1"/>
</dbReference>
<feature type="transmembrane region" description="Helical" evidence="7">
    <location>
        <begin position="115"/>
        <end position="136"/>
    </location>
</feature>
<name>H1Y5P6_9SPHI</name>
<evidence type="ECO:0000256" key="7">
    <source>
        <dbReference type="SAM" id="Phobius"/>
    </source>
</evidence>
<reference evidence="8" key="1">
    <citation type="submission" date="2011-09" db="EMBL/GenBank/DDBJ databases">
        <title>The permanent draft genome of Mucilaginibacter paludis DSM 18603.</title>
        <authorList>
            <consortium name="US DOE Joint Genome Institute (JGI-PGF)"/>
            <person name="Lucas S."/>
            <person name="Han J."/>
            <person name="Lapidus A."/>
            <person name="Bruce D."/>
            <person name="Goodwin L."/>
            <person name="Pitluck S."/>
            <person name="Peters L."/>
            <person name="Kyrpides N."/>
            <person name="Mavromatis K."/>
            <person name="Ivanova N."/>
            <person name="Mikhailova N."/>
            <person name="Held B."/>
            <person name="Detter J.C."/>
            <person name="Tapia R."/>
            <person name="Han C."/>
            <person name="Land M."/>
            <person name="Hauser L."/>
            <person name="Markowitz V."/>
            <person name="Cheng J.-F."/>
            <person name="Hugenholtz P."/>
            <person name="Woyke T."/>
            <person name="Wu D."/>
            <person name="Tindall B."/>
            <person name="Brambilla E."/>
            <person name="Klenk H.-P."/>
            <person name="Eisen J.A."/>
        </authorList>
    </citation>
    <scope>NUCLEOTIDE SEQUENCE [LARGE SCALE GENOMIC DNA]</scope>
    <source>
        <strain evidence="8">DSM 18603</strain>
    </source>
</reference>
<protein>
    <submittedName>
        <fullName evidence="8">TRAG family protein</fullName>
    </submittedName>
</protein>
<dbReference type="AlphaFoldDB" id="H1Y5P6"/>
<dbReference type="Proteomes" id="UP000002774">
    <property type="component" value="Chromosome"/>
</dbReference>
<dbReference type="OrthoDB" id="9759295at2"/>
<feature type="transmembrane region" description="Helical" evidence="7">
    <location>
        <begin position="76"/>
        <end position="103"/>
    </location>
</feature>
<keyword evidence="5 7" id="KW-1133">Transmembrane helix</keyword>
<evidence type="ECO:0000256" key="6">
    <source>
        <dbReference type="ARBA" id="ARBA00023136"/>
    </source>
</evidence>
<keyword evidence="9" id="KW-1185">Reference proteome</keyword>
<dbReference type="RefSeq" id="WP_008511235.1">
    <property type="nucleotide sequence ID" value="NZ_CM001403.1"/>
</dbReference>
<evidence type="ECO:0000313" key="9">
    <source>
        <dbReference type="Proteomes" id="UP000002774"/>
    </source>
</evidence>
<keyword evidence="4 7" id="KW-0812">Transmembrane</keyword>
<keyword evidence="3" id="KW-1003">Cell membrane</keyword>
<dbReference type="InterPro" id="IPR051539">
    <property type="entry name" value="T4SS-coupling_protein"/>
</dbReference>
<evidence type="ECO:0000256" key="1">
    <source>
        <dbReference type="ARBA" id="ARBA00004651"/>
    </source>
</evidence>
<evidence type="ECO:0000256" key="2">
    <source>
        <dbReference type="ARBA" id="ARBA00008806"/>
    </source>
</evidence>
<feature type="transmembrane region" description="Helical" evidence="7">
    <location>
        <begin position="33"/>
        <end position="55"/>
    </location>
</feature>
<sequence length="597" mass="65934">MSNNPIKQGLDVSGEEIQELFRSDPNPERLPKIGLFLLGILLTPITLTGALLGYGRAYNRFLKPRDIYPRLYSLPPIVRVAMLIGAGLIWLAIIALVIVILTFSGAVRSVHSAAVIGYLLVNLIFTLIVYGVFAGWRNAIDDIAIESRKFGTARFARPDELTEFNGPKGFYIGGGFSFPDKGHLLTVAGTRGGKGVNLIVPNLLGLGGYEGSFLVIDPKAELAAISARYQRESGKKVVILNPWDLLSDSVGQSSTYNPLDILSDKSSPHLVDDADIIAEMIVPVEKDDKNKFFTDNARSMFSGLVLHLVTTYDRDERTWDKLWKWVRLSGDDWDNLLADMAVNVDPVNGEAVRTAANAILQLMKAGDKTFGSILATLIQCTDFLKSPSLQKSMAPGFDPAVLSDGNTIVYVVIPVDKLQSHSRWLRLVVTTCMRAVVRKPKNRVCFLLDEFAALGYLPEIENALSTYAGFNVTVWPILQSLIQLKGIYGDKWEVFVGNTAVKQYFSVNDNFTAEYVSKAIGQTSHVTGIKSWLGMKDPKANARPLVSPDEVRRGSGDNMFVFIGTKPPTLFEKKPYYQMVELFGSDGKARHDKNPYL</sequence>
<accession>H1Y5P6</accession>
<dbReference type="PANTHER" id="PTHR37937">
    <property type="entry name" value="CONJUGATIVE TRANSFER: DNA TRANSPORT"/>
    <property type="match status" value="1"/>
</dbReference>
<comment type="similarity">
    <text evidence="2">Belongs to the VirD4/TraG family.</text>
</comment>
<dbReference type="EMBL" id="CM001403">
    <property type="protein sequence ID" value="EHQ29822.1"/>
    <property type="molecule type" value="Genomic_DNA"/>
</dbReference>
<dbReference type="SUPFAM" id="SSF52540">
    <property type="entry name" value="P-loop containing nucleoside triphosphate hydrolases"/>
    <property type="match status" value="1"/>
</dbReference>
<dbReference type="HOGENOM" id="CLU_012039_3_0_10"/>
<gene>
    <name evidence="8" type="ORF">Mucpa_5754</name>
</gene>
<dbReference type="Pfam" id="PF02534">
    <property type="entry name" value="T4SS-DNA_transf"/>
    <property type="match status" value="1"/>
</dbReference>
<dbReference type="eggNOG" id="COG3505">
    <property type="taxonomic scope" value="Bacteria"/>
</dbReference>
<dbReference type="STRING" id="714943.Mucpa_5754"/>
<dbReference type="CDD" id="cd01127">
    <property type="entry name" value="TrwB_TraG_TraD_VirD4"/>
    <property type="match status" value="1"/>
</dbReference>
<dbReference type="PANTHER" id="PTHR37937:SF1">
    <property type="entry name" value="CONJUGATIVE TRANSFER: DNA TRANSPORT"/>
    <property type="match status" value="1"/>
</dbReference>
<dbReference type="InterPro" id="IPR027417">
    <property type="entry name" value="P-loop_NTPase"/>
</dbReference>